<dbReference type="RefSeq" id="WP_245122247.1">
    <property type="nucleotide sequence ID" value="NZ_CP095061.1"/>
</dbReference>
<accession>A0ABY4G8R7</accession>
<keyword evidence="1" id="KW-0472">Membrane</keyword>
<dbReference type="PANTHER" id="PTHR23028">
    <property type="entry name" value="ACETYLTRANSFERASE"/>
    <property type="match status" value="1"/>
</dbReference>
<dbReference type="GO" id="GO:0016746">
    <property type="term" value="F:acyltransferase activity"/>
    <property type="evidence" value="ECO:0007669"/>
    <property type="project" value="UniProtKB-KW"/>
</dbReference>
<evidence type="ECO:0000256" key="1">
    <source>
        <dbReference type="SAM" id="Phobius"/>
    </source>
</evidence>
<protein>
    <submittedName>
        <fullName evidence="3">Acyltransferase</fullName>
    </submittedName>
</protein>
<dbReference type="Pfam" id="PF01757">
    <property type="entry name" value="Acyl_transf_3"/>
    <property type="match status" value="1"/>
</dbReference>
<feature type="transmembrane region" description="Helical" evidence="1">
    <location>
        <begin position="179"/>
        <end position="204"/>
    </location>
</feature>
<keyword evidence="3" id="KW-0808">Transferase</keyword>
<feature type="transmembrane region" description="Helical" evidence="1">
    <location>
        <begin position="288"/>
        <end position="308"/>
    </location>
</feature>
<gene>
    <name evidence="3" type="ORF">MUN86_04455</name>
</gene>
<sequence>MDKSTPRLISTNSSLFLDTLRLSAALIVAIFHAYIMWFPEKDSTTTPLFNISHAAVVVFFVLSGYVIAYTTTINNRGSLQYAQARLSRLYSVVLPALLITGITELIVQYTNSDLHAMYSRGSSIPRYILSGSFLNEIWFFSAAPPMNSPLWSLSYEFWYYIIFGLWFFRTTGWKSTALLLLACFIAGPKILLMMPIWLAGYAAYRLPKLNISPTKSWVFVFIAVCATVATVVYVPIFPRPIGTPPLFFANQFVTDWVNGLFFAVALWFLPLSKHVVPSGNWVASFRKVADLTFPIYVLHNPLLILSRVVLGYEKNSITHMWQNLIVVLIVSAIIGVFLEKYRPLWSKSFGTLLGLKSKLKRAYA</sequence>
<evidence type="ECO:0000259" key="2">
    <source>
        <dbReference type="Pfam" id="PF01757"/>
    </source>
</evidence>
<keyword evidence="1" id="KW-1133">Transmembrane helix</keyword>
<feature type="transmembrane region" description="Helical" evidence="1">
    <location>
        <begin position="157"/>
        <end position="173"/>
    </location>
</feature>
<proteinExistence type="predicted"/>
<evidence type="ECO:0000313" key="4">
    <source>
        <dbReference type="Proteomes" id="UP000830401"/>
    </source>
</evidence>
<keyword evidence="4" id="KW-1185">Reference proteome</keyword>
<keyword evidence="3" id="KW-0012">Acyltransferase</keyword>
<dbReference type="InterPro" id="IPR050879">
    <property type="entry name" value="Acyltransferase_3"/>
</dbReference>
<organism evidence="3 4">
    <name type="scientific">Hymenobacter volaticus</name>
    <dbReference type="NCBI Taxonomy" id="2932254"/>
    <lineage>
        <taxon>Bacteria</taxon>
        <taxon>Pseudomonadati</taxon>
        <taxon>Bacteroidota</taxon>
        <taxon>Cytophagia</taxon>
        <taxon>Cytophagales</taxon>
        <taxon>Hymenobacteraceae</taxon>
        <taxon>Hymenobacter</taxon>
    </lineage>
</organism>
<feature type="transmembrane region" description="Helical" evidence="1">
    <location>
        <begin position="320"/>
        <end position="338"/>
    </location>
</feature>
<dbReference type="Proteomes" id="UP000830401">
    <property type="component" value="Chromosome"/>
</dbReference>
<reference evidence="3" key="1">
    <citation type="submission" date="2022-04" db="EMBL/GenBank/DDBJ databases">
        <title>Hymenobacter sp. isolated from the air.</title>
        <authorList>
            <person name="Won M."/>
            <person name="Lee C.-M."/>
            <person name="Woen H.-Y."/>
            <person name="Kwon S.-W."/>
        </authorList>
    </citation>
    <scope>NUCLEOTIDE SEQUENCE</scope>
    <source>
        <strain evidence="3">5420S-77</strain>
    </source>
</reference>
<evidence type="ECO:0000313" key="3">
    <source>
        <dbReference type="EMBL" id="UOQ67160.1"/>
    </source>
</evidence>
<feature type="transmembrane region" description="Helical" evidence="1">
    <location>
        <begin position="20"/>
        <end position="39"/>
    </location>
</feature>
<feature type="domain" description="Acyltransferase 3" evidence="2">
    <location>
        <begin position="16"/>
        <end position="336"/>
    </location>
</feature>
<dbReference type="EMBL" id="CP095061">
    <property type="protein sequence ID" value="UOQ67160.1"/>
    <property type="molecule type" value="Genomic_DNA"/>
</dbReference>
<name>A0ABY4G8R7_9BACT</name>
<dbReference type="InterPro" id="IPR002656">
    <property type="entry name" value="Acyl_transf_3_dom"/>
</dbReference>
<feature type="transmembrane region" description="Helical" evidence="1">
    <location>
        <begin position="51"/>
        <end position="68"/>
    </location>
</feature>
<feature type="transmembrane region" description="Helical" evidence="1">
    <location>
        <begin position="89"/>
        <end position="107"/>
    </location>
</feature>
<feature type="transmembrane region" description="Helical" evidence="1">
    <location>
        <begin position="256"/>
        <end position="276"/>
    </location>
</feature>
<feature type="transmembrane region" description="Helical" evidence="1">
    <location>
        <begin position="216"/>
        <end position="236"/>
    </location>
</feature>
<keyword evidence="1" id="KW-0812">Transmembrane</keyword>